<evidence type="ECO:0000313" key="2">
    <source>
        <dbReference type="Proteomes" id="UP000602004"/>
    </source>
</evidence>
<organism evidence="1 2">
    <name type="scientific">Paraburkholderia caffeinilytica</name>
    <dbReference type="NCBI Taxonomy" id="1761016"/>
    <lineage>
        <taxon>Bacteria</taxon>
        <taxon>Pseudomonadati</taxon>
        <taxon>Pseudomonadota</taxon>
        <taxon>Betaproteobacteria</taxon>
        <taxon>Burkholderiales</taxon>
        <taxon>Burkholderiaceae</taxon>
        <taxon>Paraburkholderia</taxon>
    </lineage>
</organism>
<evidence type="ECO:0000313" key="1">
    <source>
        <dbReference type="EMBL" id="GGC65021.1"/>
    </source>
</evidence>
<dbReference type="Proteomes" id="UP000602004">
    <property type="component" value="Unassembled WGS sequence"/>
</dbReference>
<dbReference type="EMBL" id="BMHL01000015">
    <property type="protein sequence ID" value="GGC65021.1"/>
    <property type="molecule type" value="Genomic_DNA"/>
</dbReference>
<sequence length="60" mass="6681">MDIGRVDPLEGLPFDKFHKGRWSAADYSRVRLSRADSVGCRIGYLLLAEPDLVSDLSTLT</sequence>
<reference evidence="2" key="1">
    <citation type="journal article" date="2019" name="Int. J. Syst. Evol. Microbiol.">
        <title>The Global Catalogue of Microorganisms (GCM) 10K type strain sequencing project: providing services to taxonomists for standard genome sequencing and annotation.</title>
        <authorList>
            <consortium name="The Broad Institute Genomics Platform"/>
            <consortium name="The Broad Institute Genome Sequencing Center for Infectious Disease"/>
            <person name="Wu L."/>
            <person name="Ma J."/>
        </authorList>
    </citation>
    <scope>NUCLEOTIDE SEQUENCE [LARGE SCALE GENOMIC DNA]</scope>
    <source>
        <strain evidence="2">CGMCC 1.15103</strain>
    </source>
</reference>
<gene>
    <name evidence="1" type="ORF">GCM10011400_61250</name>
</gene>
<protein>
    <submittedName>
        <fullName evidence="1">Uncharacterized protein</fullName>
    </submittedName>
</protein>
<accession>A0ABQ1NBA6</accession>
<name>A0ABQ1NBA6_9BURK</name>
<proteinExistence type="predicted"/>
<comment type="caution">
    <text evidence="1">The sequence shown here is derived from an EMBL/GenBank/DDBJ whole genome shotgun (WGS) entry which is preliminary data.</text>
</comment>
<keyword evidence="2" id="KW-1185">Reference proteome</keyword>